<keyword evidence="3" id="KW-0805">Transcription regulation</keyword>
<feature type="compositionally biased region" description="Polar residues" evidence="7">
    <location>
        <begin position="203"/>
        <end position="217"/>
    </location>
</feature>
<dbReference type="OrthoDB" id="10006572at2759"/>
<keyword evidence="10" id="KW-1185">Reference proteome</keyword>
<feature type="region of interest" description="Disordered" evidence="7">
    <location>
        <begin position="513"/>
        <end position="538"/>
    </location>
</feature>
<accession>A0A8H3FD01</accession>
<comment type="similarity">
    <text evidence="2">Belongs to the TEC1 family.</text>
</comment>
<organism evidence="9 10">
    <name type="scientific">Imshaugia aleurites</name>
    <dbReference type="NCBI Taxonomy" id="172621"/>
    <lineage>
        <taxon>Eukaryota</taxon>
        <taxon>Fungi</taxon>
        <taxon>Dikarya</taxon>
        <taxon>Ascomycota</taxon>
        <taxon>Pezizomycotina</taxon>
        <taxon>Lecanoromycetes</taxon>
        <taxon>OSLEUM clade</taxon>
        <taxon>Lecanoromycetidae</taxon>
        <taxon>Lecanorales</taxon>
        <taxon>Lecanorineae</taxon>
        <taxon>Parmeliaceae</taxon>
        <taxon>Imshaugia</taxon>
    </lineage>
</organism>
<dbReference type="EMBL" id="CAJPDT010000025">
    <property type="protein sequence ID" value="CAF9920402.1"/>
    <property type="molecule type" value="Genomic_DNA"/>
</dbReference>
<dbReference type="InterPro" id="IPR050937">
    <property type="entry name" value="TEC1_TEAD_TF"/>
</dbReference>
<dbReference type="GO" id="GO:0000981">
    <property type="term" value="F:DNA-binding transcription factor activity, RNA polymerase II-specific"/>
    <property type="evidence" value="ECO:0007669"/>
    <property type="project" value="TreeGrafter"/>
</dbReference>
<feature type="DNA-binding region" description="TEA" evidence="6">
    <location>
        <begin position="87"/>
        <end position="161"/>
    </location>
</feature>
<sequence>MVTPQLIVNVAYFGTDLKTVNTQKYGIRPVSSLVDPPHHSAQAAIKAEHPRRQYHSSWSSPKGLPMYWHVEFQTPRYRTYREKCRQKGSKEQQWPDHVEEAFQAAIRKFRRQGRKKKDLHGKQSGGNEFIADYIRQHTGVERSRKQVSSHLQVLKAFLGENKRWMSLVADIKPEKSNKKAHGSTAHEEAAGGSENLEHDDSLNHQPSQSSYTPISNRSRVESGPTIRHVPYFAMILVDKGDREILRHTFTSIQSETASTPKALTDVNNWREMYPPLATYYDNGQIGCPMFYFDSRLSLMDHPYPSNLSIMLSMDFSQGAHFTEWRSYPRFYEQNGCQVNLAEIYKDYEPLDQMESSRIEGTDDSRLGLTAFRAEWWARVFSRVLGKENSMEKNGNPKLIREQEEHFDRYIQGISVMQEIWATHRVYNHRRQRMAILLWKFSTARRGEVATTSWRRVMTPLSAYEIKSSHPAFEDVPPPMTLDTTLQAATPYFAPSVPQPSIFSGYSTGDLLTAPSSKDSSPSMTPTPESRSFPSSTSTPFLSSVSNSAYPLYPPSQESSFRSQDSAYPPIMDAFNSQHFEYSLYEHDEIVKASHESYRSHEFADGSQESYGSQEIIHHSQNSLYQHSPDQLYKYPYQLVEAPSTVPTSQDFTGGQIHLSYAQTEDSHSSYEAPLIAPQADMIPQHRLIQHPEQFDQHDYLDQNLDDLGGGHDDFNEQAHAQPLAQPYELNGLEIDYSALEEALRANPDLERHLAMDAMDEIPHIGEQYISPVGQEALDSTPRTVLGGVENGEDTPDRHLEYQ</sequence>
<feature type="compositionally biased region" description="Basic and acidic residues" evidence="7">
    <location>
        <begin position="184"/>
        <end position="202"/>
    </location>
</feature>
<name>A0A8H3FD01_9LECA</name>
<comment type="caution">
    <text evidence="9">The sequence shown here is derived from an EMBL/GenBank/DDBJ whole genome shotgun (WGS) entry which is preliminary data.</text>
</comment>
<dbReference type="GO" id="GO:0005634">
    <property type="term" value="C:nucleus"/>
    <property type="evidence" value="ECO:0007669"/>
    <property type="project" value="UniProtKB-SubCell"/>
</dbReference>
<dbReference type="GO" id="GO:0005667">
    <property type="term" value="C:transcription regulator complex"/>
    <property type="evidence" value="ECO:0007669"/>
    <property type="project" value="TreeGrafter"/>
</dbReference>
<keyword evidence="5" id="KW-0539">Nucleus</keyword>
<proteinExistence type="inferred from homology"/>
<feature type="domain" description="TEA" evidence="8">
    <location>
        <begin position="87"/>
        <end position="161"/>
    </location>
</feature>
<dbReference type="SMART" id="SM00426">
    <property type="entry name" value="TEA"/>
    <property type="match status" value="1"/>
</dbReference>
<feature type="region of interest" description="Disordered" evidence="7">
    <location>
        <begin position="780"/>
        <end position="802"/>
    </location>
</feature>
<dbReference type="Pfam" id="PF01285">
    <property type="entry name" value="TEA"/>
    <property type="match status" value="1"/>
</dbReference>
<dbReference type="InterPro" id="IPR038096">
    <property type="entry name" value="TEA/ATTS_sf"/>
</dbReference>
<dbReference type="Gene3D" id="6.10.20.40">
    <property type="entry name" value="TEA/ATTS domain"/>
    <property type="match status" value="1"/>
</dbReference>
<dbReference type="PRINTS" id="PR00065">
    <property type="entry name" value="TEADOMAIN"/>
</dbReference>
<gene>
    <name evidence="9" type="ORF">IMSHALPRED_004874</name>
</gene>
<keyword evidence="4" id="KW-0804">Transcription</keyword>
<dbReference type="InterPro" id="IPR000818">
    <property type="entry name" value="TEA/ATTS_dom"/>
</dbReference>
<dbReference type="Proteomes" id="UP000664534">
    <property type="component" value="Unassembled WGS sequence"/>
</dbReference>
<evidence type="ECO:0000256" key="2">
    <source>
        <dbReference type="ARBA" id="ARBA00008421"/>
    </source>
</evidence>
<protein>
    <recommendedName>
        <fullName evidence="8">TEA domain-containing protein</fullName>
    </recommendedName>
</protein>
<evidence type="ECO:0000256" key="6">
    <source>
        <dbReference type="PROSITE-ProRule" id="PRU00505"/>
    </source>
</evidence>
<evidence type="ECO:0000313" key="9">
    <source>
        <dbReference type="EMBL" id="CAF9920402.1"/>
    </source>
</evidence>
<reference evidence="9" key="1">
    <citation type="submission" date="2021-03" db="EMBL/GenBank/DDBJ databases">
        <authorList>
            <person name="Tagirdzhanova G."/>
        </authorList>
    </citation>
    <scope>NUCLEOTIDE SEQUENCE</scope>
</reference>
<feature type="region of interest" description="Disordered" evidence="7">
    <location>
        <begin position="174"/>
        <end position="221"/>
    </location>
</feature>
<dbReference type="PANTHER" id="PTHR11834">
    <property type="entry name" value="TRANSCRIPTIONAL ENHANCER FACTOR TEF RELATED"/>
    <property type="match status" value="1"/>
</dbReference>
<dbReference type="PROSITE" id="PS51088">
    <property type="entry name" value="TEA_2"/>
    <property type="match status" value="1"/>
</dbReference>
<evidence type="ECO:0000259" key="8">
    <source>
        <dbReference type="PROSITE" id="PS51088"/>
    </source>
</evidence>
<evidence type="ECO:0000256" key="7">
    <source>
        <dbReference type="SAM" id="MobiDB-lite"/>
    </source>
</evidence>
<comment type="subcellular location">
    <subcellularLocation>
        <location evidence="1">Nucleus</location>
    </subcellularLocation>
</comment>
<evidence type="ECO:0000256" key="5">
    <source>
        <dbReference type="ARBA" id="ARBA00023242"/>
    </source>
</evidence>
<evidence type="ECO:0000256" key="4">
    <source>
        <dbReference type="ARBA" id="ARBA00023163"/>
    </source>
</evidence>
<evidence type="ECO:0000256" key="3">
    <source>
        <dbReference type="ARBA" id="ARBA00023015"/>
    </source>
</evidence>
<dbReference type="GO" id="GO:0000978">
    <property type="term" value="F:RNA polymerase II cis-regulatory region sequence-specific DNA binding"/>
    <property type="evidence" value="ECO:0007669"/>
    <property type="project" value="TreeGrafter"/>
</dbReference>
<dbReference type="PANTHER" id="PTHR11834:SF0">
    <property type="entry name" value="PROTEIN SCALLOPED"/>
    <property type="match status" value="1"/>
</dbReference>
<feature type="compositionally biased region" description="Polar residues" evidence="7">
    <location>
        <begin position="513"/>
        <end position="523"/>
    </location>
</feature>
<evidence type="ECO:0000256" key="1">
    <source>
        <dbReference type="ARBA" id="ARBA00004123"/>
    </source>
</evidence>
<feature type="compositionally biased region" description="Low complexity" evidence="7">
    <location>
        <begin position="525"/>
        <end position="538"/>
    </location>
</feature>
<evidence type="ECO:0000313" key="10">
    <source>
        <dbReference type="Proteomes" id="UP000664534"/>
    </source>
</evidence>
<dbReference type="AlphaFoldDB" id="A0A8H3FD01"/>